<organism evidence="1 2">
    <name type="scientific">Diphasiastrum complanatum</name>
    <name type="common">Issler's clubmoss</name>
    <name type="synonym">Lycopodium complanatum</name>
    <dbReference type="NCBI Taxonomy" id="34168"/>
    <lineage>
        <taxon>Eukaryota</taxon>
        <taxon>Viridiplantae</taxon>
        <taxon>Streptophyta</taxon>
        <taxon>Embryophyta</taxon>
        <taxon>Tracheophyta</taxon>
        <taxon>Lycopodiopsida</taxon>
        <taxon>Lycopodiales</taxon>
        <taxon>Lycopodiaceae</taxon>
        <taxon>Lycopodioideae</taxon>
        <taxon>Diphasiastrum</taxon>
    </lineage>
</organism>
<proteinExistence type="predicted"/>
<keyword evidence="2" id="KW-1185">Reference proteome</keyword>
<evidence type="ECO:0000313" key="1">
    <source>
        <dbReference type="EMBL" id="KAJ7564483.1"/>
    </source>
</evidence>
<comment type="caution">
    <text evidence="1">The sequence shown here is derived from an EMBL/GenBank/DDBJ whole genome shotgun (WGS) entry which is preliminary data.</text>
</comment>
<dbReference type="Proteomes" id="UP001162992">
    <property type="component" value="Chromosome 2"/>
</dbReference>
<dbReference type="EMBL" id="CM055093">
    <property type="protein sequence ID" value="KAJ7564483.1"/>
    <property type="molecule type" value="Genomic_DNA"/>
</dbReference>
<evidence type="ECO:0000313" key="2">
    <source>
        <dbReference type="Proteomes" id="UP001162992"/>
    </source>
</evidence>
<reference evidence="2" key="1">
    <citation type="journal article" date="2024" name="Proc. Natl. Acad. Sci. U.S.A.">
        <title>Extraordinary preservation of gene collinearity over three hundred million years revealed in homosporous lycophytes.</title>
        <authorList>
            <person name="Li C."/>
            <person name="Wickell D."/>
            <person name="Kuo L.Y."/>
            <person name="Chen X."/>
            <person name="Nie B."/>
            <person name="Liao X."/>
            <person name="Peng D."/>
            <person name="Ji J."/>
            <person name="Jenkins J."/>
            <person name="Williams M."/>
            <person name="Shu S."/>
            <person name="Plott C."/>
            <person name="Barry K."/>
            <person name="Rajasekar S."/>
            <person name="Grimwood J."/>
            <person name="Han X."/>
            <person name="Sun S."/>
            <person name="Hou Z."/>
            <person name="He W."/>
            <person name="Dai G."/>
            <person name="Sun C."/>
            <person name="Schmutz J."/>
            <person name="Leebens-Mack J.H."/>
            <person name="Li F.W."/>
            <person name="Wang L."/>
        </authorList>
    </citation>
    <scope>NUCLEOTIDE SEQUENCE [LARGE SCALE GENOMIC DNA]</scope>
    <source>
        <strain evidence="2">cv. PW_Plant_1</strain>
    </source>
</reference>
<sequence>MAFAAAAGRGAWAEIAVGTLEQQFEKAHNDLLFVQQRLEEEFDKNYSHDVNPANLLLRIKKSTKQLLSLEGECKKSLIVKQEFIEKTASMVASNRDLIRHMQTMAGLPVTHSEEDFAYSAVQTMINEWNSSIVV</sequence>
<gene>
    <name evidence="1" type="ORF">O6H91_02G019000</name>
</gene>
<name>A0ACC2EDD0_DIPCM</name>
<accession>A0ACC2EDD0</accession>
<protein>
    <submittedName>
        <fullName evidence="1">Uncharacterized protein</fullName>
    </submittedName>
</protein>